<dbReference type="EMBL" id="JAICCE010000024">
    <property type="protein sequence ID" value="KAG9260396.1"/>
    <property type="molecule type" value="Genomic_DNA"/>
</dbReference>
<dbReference type="AlphaFoldDB" id="A0A8T2KTR9"/>
<evidence type="ECO:0000313" key="1">
    <source>
        <dbReference type="EMBL" id="KAG9260396.1"/>
    </source>
</evidence>
<accession>A0A8T2KTR9</accession>
<name>A0A8T2KTR9_ASTMX</name>
<evidence type="ECO:0000313" key="2">
    <source>
        <dbReference type="Proteomes" id="UP000752171"/>
    </source>
</evidence>
<reference evidence="1 2" key="1">
    <citation type="submission" date="2021-07" db="EMBL/GenBank/DDBJ databases">
        <authorList>
            <person name="Imarazene B."/>
            <person name="Zahm M."/>
            <person name="Klopp C."/>
            <person name="Cabau C."/>
            <person name="Beille S."/>
            <person name="Jouanno E."/>
            <person name="Castinel A."/>
            <person name="Lluch J."/>
            <person name="Gil L."/>
            <person name="Kuchtly C."/>
            <person name="Lopez Roques C."/>
            <person name="Donnadieu C."/>
            <person name="Parrinello H."/>
            <person name="Journot L."/>
            <person name="Du K."/>
            <person name="Schartl M."/>
            <person name="Retaux S."/>
            <person name="Guiguen Y."/>
        </authorList>
    </citation>
    <scope>NUCLEOTIDE SEQUENCE [LARGE SCALE GENOMIC DNA]</scope>
    <source>
        <strain evidence="1">Pach_M1</strain>
        <tissue evidence="1">Testis</tissue>
    </source>
</reference>
<comment type="caution">
    <text evidence="1">The sequence shown here is derived from an EMBL/GenBank/DDBJ whole genome shotgun (WGS) entry which is preliminary data.</text>
</comment>
<organism evidence="1 2">
    <name type="scientific">Astyanax mexicanus</name>
    <name type="common">Blind cave fish</name>
    <name type="synonym">Astyanax fasciatus mexicanus</name>
    <dbReference type="NCBI Taxonomy" id="7994"/>
    <lineage>
        <taxon>Eukaryota</taxon>
        <taxon>Metazoa</taxon>
        <taxon>Chordata</taxon>
        <taxon>Craniata</taxon>
        <taxon>Vertebrata</taxon>
        <taxon>Euteleostomi</taxon>
        <taxon>Actinopterygii</taxon>
        <taxon>Neopterygii</taxon>
        <taxon>Teleostei</taxon>
        <taxon>Ostariophysi</taxon>
        <taxon>Characiformes</taxon>
        <taxon>Characoidei</taxon>
        <taxon>Acestrorhamphidae</taxon>
        <taxon>Acestrorhamphinae</taxon>
        <taxon>Astyanax</taxon>
    </lineage>
</organism>
<proteinExistence type="predicted"/>
<dbReference type="Proteomes" id="UP000752171">
    <property type="component" value="Unassembled WGS sequence"/>
</dbReference>
<sequence>MLKLDQYYTPKRLSIFSAKGGGRRIQGIMSCLLKGAVTTEKRREVVLRCLVEYVGEHGLLTEHFVNKICSG</sequence>
<gene>
    <name evidence="1" type="ORF">AMEX_G26652</name>
</gene>
<protein>
    <submittedName>
        <fullName evidence="1">Uncharacterized protein</fullName>
    </submittedName>
</protein>